<evidence type="ECO:0000313" key="3">
    <source>
        <dbReference type="Proteomes" id="UP000029095"/>
    </source>
</evidence>
<comment type="caution">
    <text evidence="2">The sequence shown here is derived from an EMBL/GenBank/DDBJ whole genome shotgun (WGS) entry which is preliminary data.</text>
</comment>
<feature type="compositionally biased region" description="Basic and acidic residues" evidence="1">
    <location>
        <begin position="1"/>
        <end position="15"/>
    </location>
</feature>
<dbReference type="HOGENOM" id="CLU_2620582_0_0_11"/>
<evidence type="ECO:0000256" key="1">
    <source>
        <dbReference type="SAM" id="MobiDB-lite"/>
    </source>
</evidence>
<dbReference type="Proteomes" id="UP000029095">
    <property type="component" value="Unassembled WGS sequence"/>
</dbReference>
<evidence type="ECO:0000313" key="2">
    <source>
        <dbReference type="EMBL" id="KFG72551.1"/>
    </source>
</evidence>
<accession>A0A086MUI3</accession>
<dbReference type="AlphaFoldDB" id="A0A086MUI3"/>
<dbReference type="EMBL" id="JNFQ01000002">
    <property type="protein sequence ID" value="KFG72551.1"/>
    <property type="molecule type" value="Genomic_DNA"/>
</dbReference>
<proteinExistence type="predicted"/>
<dbReference type="Pfam" id="PF21863">
    <property type="entry name" value="HTH_67"/>
    <property type="match status" value="1"/>
</dbReference>
<dbReference type="InterPro" id="IPR054058">
    <property type="entry name" value="HTH_67"/>
</dbReference>
<feature type="region of interest" description="Disordered" evidence="1">
    <location>
        <begin position="1"/>
        <end position="25"/>
    </location>
</feature>
<protein>
    <submittedName>
        <fullName evidence="2">Uncharacterized protein</fullName>
    </submittedName>
</protein>
<keyword evidence="3" id="KW-1185">Reference proteome</keyword>
<reference evidence="2 3" key="1">
    <citation type="submission" date="2014-05" db="EMBL/GenBank/DDBJ databases">
        <title>Complete genome sequence of the Streptomyces mutabilis TRM45540.</title>
        <authorList>
            <person name="Luo X."/>
            <person name="Zhang L."/>
        </authorList>
    </citation>
    <scope>NUCLEOTIDE SEQUENCE [LARGE SCALE GENOMIC DNA]</scope>
    <source>
        <strain evidence="2 3">TRM45540</strain>
    </source>
</reference>
<organism evidence="2 3">
    <name type="scientific">Streptomyces mutabilis</name>
    <dbReference type="NCBI Taxonomy" id="67332"/>
    <lineage>
        <taxon>Bacteria</taxon>
        <taxon>Bacillati</taxon>
        <taxon>Actinomycetota</taxon>
        <taxon>Actinomycetes</taxon>
        <taxon>Kitasatosporales</taxon>
        <taxon>Streptomycetaceae</taxon>
        <taxon>Streptomyces</taxon>
    </lineage>
</organism>
<sequence>MAMRDGIERETDRLDAAPYAHLGPDGVARPTELATAFARTALGAGAFPADPLGRRWSRVTGLTSCVADLGPRTGMPRR</sequence>
<gene>
    <name evidence="2" type="ORF">FM21_16725</name>
</gene>
<name>A0A086MUI3_9ACTN</name>
<dbReference type="STRING" id="1915400.FM21_16725"/>